<comment type="caution">
    <text evidence="2">The sequence shown here is derived from an EMBL/GenBank/DDBJ whole genome shotgun (WGS) entry which is preliminary data.</text>
</comment>
<dbReference type="PRINTS" id="PR00081">
    <property type="entry name" value="GDHRDH"/>
</dbReference>
<dbReference type="PANTHER" id="PTHR47534">
    <property type="entry name" value="YALI0E05731P"/>
    <property type="match status" value="1"/>
</dbReference>
<accession>A0A8K0NT22</accession>
<evidence type="ECO:0000313" key="3">
    <source>
        <dbReference type="Proteomes" id="UP000812966"/>
    </source>
</evidence>
<dbReference type="SUPFAM" id="SSF51735">
    <property type="entry name" value="NAD(P)-binding Rossmann-fold domains"/>
    <property type="match status" value="1"/>
</dbReference>
<dbReference type="EMBL" id="JABELV010000012">
    <property type="protein sequence ID" value="KAG7571046.1"/>
    <property type="molecule type" value="Genomic_DNA"/>
</dbReference>
<proteinExistence type="predicted"/>
<dbReference type="Pfam" id="PF00106">
    <property type="entry name" value="adh_short"/>
    <property type="match status" value="1"/>
</dbReference>
<dbReference type="Gene3D" id="3.40.50.720">
    <property type="entry name" value="NAD(P)-binding Rossmann-like Domain"/>
    <property type="match status" value="1"/>
</dbReference>
<dbReference type="Proteomes" id="UP000812966">
    <property type="component" value="Unassembled WGS sequence"/>
</dbReference>
<dbReference type="InterPro" id="IPR052228">
    <property type="entry name" value="Sec_Metab_Biosynth_Oxidored"/>
</dbReference>
<keyword evidence="3" id="KW-1185">Reference proteome</keyword>
<dbReference type="InterPro" id="IPR002347">
    <property type="entry name" value="SDR_fam"/>
</dbReference>
<evidence type="ECO:0000256" key="1">
    <source>
        <dbReference type="ARBA" id="ARBA00023002"/>
    </source>
</evidence>
<dbReference type="GO" id="GO:0016491">
    <property type="term" value="F:oxidoreductase activity"/>
    <property type="evidence" value="ECO:0007669"/>
    <property type="project" value="UniProtKB-KW"/>
</dbReference>
<dbReference type="PANTHER" id="PTHR47534:SF3">
    <property type="entry name" value="ALCOHOL DEHYDROGENASE-LIKE C-TERMINAL DOMAIN-CONTAINING PROTEIN"/>
    <property type="match status" value="1"/>
</dbReference>
<sequence length="294" mass="31965">MSSIFSGPARALVVGGTSGIGAAIASNLARSLPSTSKLTVAGRNKSSVDDLISQYPDTDFQPINAFLMKDVKRFCAEYASHVRSSSSDLKEVDILVLTQGILTLQGRTPTAPENIDQKMALHYYSRMLIVRELEPILSPKALVLSVLDGKTSNIHDSGVKWSDLDLAQPGSYGVPAAARHCQAMNDGMLQAFAERHGSEGRTFVHAYPGFVSTPLLTKNMPLYAKLPMKLIGAVMSVPPETCAERLLQGSADVHAKGRGNFNIDDKGREVQKTPATKEQMDKLWEHTWGLVDRQ</sequence>
<organism evidence="2 3">
    <name type="scientific">Filobasidium floriforme</name>
    <dbReference type="NCBI Taxonomy" id="5210"/>
    <lineage>
        <taxon>Eukaryota</taxon>
        <taxon>Fungi</taxon>
        <taxon>Dikarya</taxon>
        <taxon>Basidiomycota</taxon>
        <taxon>Agaricomycotina</taxon>
        <taxon>Tremellomycetes</taxon>
        <taxon>Filobasidiales</taxon>
        <taxon>Filobasidiaceae</taxon>
        <taxon>Filobasidium</taxon>
    </lineage>
</organism>
<name>A0A8K0NT22_9TREE</name>
<keyword evidence="1" id="KW-0560">Oxidoreductase</keyword>
<protein>
    <submittedName>
        <fullName evidence="2">Uncharacterized protein</fullName>
    </submittedName>
</protein>
<dbReference type="AlphaFoldDB" id="A0A8K0NT22"/>
<reference evidence="2" key="1">
    <citation type="submission" date="2020-04" db="EMBL/GenBank/DDBJ databases">
        <title>Analysis of mating type loci in Filobasidium floriforme.</title>
        <authorList>
            <person name="Nowrousian M."/>
        </authorList>
    </citation>
    <scope>NUCLEOTIDE SEQUENCE</scope>
    <source>
        <strain evidence="2">CBS 6242</strain>
    </source>
</reference>
<evidence type="ECO:0000313" key="2">
    <source>
        <dbReference type="EMBL" id="KAG7571046.1"/>
    </source>
</evidence>
<gene>
    <name evidence="2" type="ORF">FFLO_01010</name>
</gene>
<dbReference type="InterPro" id="IPR036291">
    <property type="entry name" value="NAD(P)-bd_dom_sf"/>
</dbReference>